<dbReference type="InterPro" id="IPR019734">
    <property type="entry name" value="TPR_rpt"/>
</dbReference>
<dbReference type="PANTHER" id="PTHR44186">
    <property type="match status" value="1"/>
</dbReference>
<feature type="repeat" description="TPR" evidence="4">
    <location>
        <begin position="245"/>
        <end position="278"/>
    </location>
</feature>
<dbReference type="GO" id="GO:0060271">
    <property type="term" value="P:cilium assembly"/>
    <property type="evidence" value="ECO:0007669"/>
    <property type="project" value="TreeGrafter"/>
</dbReference>
<reference evidence="5 6" key="1">
    <citation type="submission" date="2019-08" db="EMBL/GenBank/DDBJ databases">
        <authorList>
            <person name="Alioto T."/>
            <person name="Alioto T."/>
            <person name="Gomez Garrido J."/>
        </authorList>
    </citation>
    <scope>NUCLEOTIDE SEQUENCE [LARGE SCALE GENOMIC DNA]</scope>
</reference>
<sequence>MNKFCQKYSDCEDSVSEIAEILSDDDPTKHGKIMKTLHSLGFHKVKDLARTTLPKFSELDLGDNTLVQLYSAMLNYEQNQIYRFNYVESIFKTKDFVTLRRACEEVHAKQPNDVNVIILLMISYYMLDREDKSIEILHKVPEKYTKNIEGINNSEEYYFPNAKNDYHLEMFKNKYFIECWFNFITKLIEMKKYDNAIQALNIIIHCESNLIKPYTVYGQLMIKLKKFDEANSFFQVGLNLNPRSDESWAGIGDNFASTKKYNSAIICYEKALEFNSTSVTHHINLGFMYYRLQQYCKAIFYLNCAHQKGTISNISSLRLLGHAYFKTGNVDSAMKTYSLCLKYEPNCSIVMHDMGTIYLNHLNNAKAAEKCFKLCVSINKEKVLYYKSLTRAYELLDKTDLAFKTTIQWAEVLISKKQYIHAINLLNHASQLVPNNYYSQWKLEIMFSKLGLDRTDF</sequence>
<evidence type="ECO:0000256" key="2">
    <source>
        <dbReference type="ARBA" id="ARBA00022803"/>
    </source>
</evidence>
<dbReference type="SMART" id="SM00028">
    <property type="entry name" value="TPR"/>
    <property type="match status" value="5"/>
</dbReference>
<name>A0A5E4NR60_9HEMI</name>
<evidence type="ECO:0000256" key="3">
    <source>
        <dbReference type="ARBA" id="ARBA00023778"/>
    </source>
</evidence>
<comment type="similarity">
    <text evidence="3">Belongs to the BBS4 family.</text>
</comment>
<dbReference type="AlphaFoldDB" id="A0A5E4NR60"/>
<gene>
    <name evidence="5" type="ORF">CINCED_3A011013</name>
</gene>
<dbReference type="GO" id="GO:0061512">
    <property type="term" value="P:protein localization to cilium"/>
    <property type="evidence" value="ECO:0007669"/>
    <property type="project" value="TreeGrafter"/>
</dbReference>
<organism evidence="5 6">
    <name type="scientific">Cinara cedri</name>
    <dbReference type="NCBI Taxonomy" id="506608"/>
    <lineage>
        <taxon>Eukaryota</taxon>
        <taxon>Metazoa</taxon>
        <taxon>Ecdysozoa</taxon>
        <taxon>Arthropoda</taxon>
        <taxon>Hexapoda</taxon>
        <taxon>Insecta</taxon>
        <taxon>Pterygota</taxon>
        <taxon>Neoptera</taxon>
        <taxon>Paraneoptera</taxon>
        <taxon>Hemiptera</taxon>
        <taxon>Sternorrhyncha</taxon>
        <taxon>Aphidomorpha</taxon>
        <taxon>Aphidoidea</taxon>
        <taxon>Aphididae</taxon>
        <taxon>Lachninae</taxon>
        <taxon>Cinara</taxon>
    </lineage>
</organism>
<proteinExistence type="inferred from homology"/>
<dbReference type="PANTHER" id="PTHR44186:SF1">
    <property type="entry name" value="BARDET-BIEDL SYNDROME 4 PROTEIN"/>
    <property type="match status" value="1"/>
</dbReference>
<keyword evidence="2 4" id="KW-0802">TPR repeat</keyword>
<evidence type="ECO:0000256" key="1">
    <source>
        <dbReference type="ARBA" id="ARBA00022737"/>
    </source>
</evidence>
<dbReference type="Pfam" id="PF13181">
    <property type="entry name" value="TPR_8"/>
    <property type="match status" value="1"/>
</dbReference>
<dbReference type="EMBL" id="CABPRJ010002397">
    <property type="protein sequence ID" value="VVC45259.1"/>
    <property type="molecule type" value="Genomic_DNA"/>
</dbReference>
<evidence type="ECO:0000256" key="4">
    <source>
        <dbReference type="PROSITE-ProRule" id="PRU00339"/>
    </source>
</evidence>
<dbReference type="PROSITE" id="PS50005">
    <property type="entry name" value="TPR"/>
    <property type="match status" value="3"/>
</dbReference>
<dbReference type="SUPFAM" id="SSF48452">
    <property type="entry name" value="TPR-like"/>
    <property type="match status" value="1"/>
</dbReference>
<evidence type="ECO:0000313" key="5">
    <source>
        <dbReference type="EMBL" id="VVC45259.1"/>
    </source>
</evidence>
<dbReference type="Gene3D" id="1.25.40.10">
    <property type="entry name" value="Tetratricopeptide repeat domain"/>
    <property type="match status" value="1"/>
</dbReference>
<dbReference type="Proteomes" id="UP000325440">
    <property type="component" value="Unassembled WGS sequence"/>
</dbReference>
<dbReference type="Pfam" id="PF13414">
    <property type="entry name" value="TPR_11"/>
    <property type="match status" value="1"/>
</dbReference>
<keyword evidence="1" id="KW-0677">Repeat</keyword>
<protein>
    <submittedName>
        <fullName evidence="5">Tetratricopeptide repeat,Tetratricopeptide repeat-containing domain,Tetratricopeptide-like helical</fullName>
    </submittedName>
</protein>
<feature type="repeat" description="TPR" evidence="4">
    <location>
        <begin position="211"/>
        <end position="244"/>
    </location>
</feature>
<dbReference type="InterPro" id="IPR011990">
    <property type="entry name" value="TPR-like_helical_dom_sf"/>
</dbReference>
<dbReference type="GO" id="GO:0036064">
    <property type="term" value="C:ciliary basal body"/>
    <property type="evidence" value="ECO:0007669"/>
    <property type="project" value="TreeGrafter"/>
</dbReference>
<feature type="repeat" description="TPR" evidence="4">
    <location>
        <begin position="314"/>
        <end position="347"/>
    </location>
</feature>
<dbReference type="OrthoDB" id="7103806at2759"/>
<accession>A0A5E4NR60</accession>
<keyword evidence="6" id="KW-1185">Reference proteome</keyword>
<evidence type="ECO:0000313" key="6">
    <source>
        <dbReference type="Proteomes" id="UP000325440"/>
    </source>
</evidence>